<organism evidence="8 9">
    <name type="scientific">Cystobacter ferrugineus</name>
    <dbReference type="NCBI Taxonomy" id="83449"/>
    <lineage>
        <taxon>Bacteria</taxon>
        <taxon>Pseudomonadati</taxon>
        <taxon>Myxococcota</taxon>
        <taxon>Myxococcia</taxon>
        <taxon>Myxococcales</taxon>
        <taxon>Cystobacterineae</taxon>
        <taxon>Archangiaceae</taxon>
        <taxon>Cystobacter</taxon>
    </lineage>
</organism>
<comment type="caution">
    <text evidence="8">The sequence shown here is derived from an EMBL/GenBank/DDBJ whole genome shotgun (WGS) entry which is preliminary data.</text>
</comment>
<comment type="subcellular location">
    <subcellularLocation>
        <location evidence="1">Cell membrane</location>
        <topology evidence="1">Multi-pass membrane protein</topology>
    </subcellularLocation>
</comment>
<dbReference type="Proteomes" id="UP000182229">
    <property type="component" value="Unassembled WGS sequence"/>
</dbReference>
<dbReference type="Pfam" id="PF00375">
    <property type="entry name" value="SDF"/>
    <property type="match status" value="1"/>
</dbReference>
<feature type="transmembrane region" description="Helical" evidence="7">
    <location>
        <begin position="45"/>
        <end position="69"/>
    </location>
</feature>
<keyword evidence="3" id="KW-1003">Cell membrane</keyword>
<accession>A0A1L9BKK2</accession>
<dbReference type="GO" id="GO:0006835">
    <property type="term" value="P:dicarboxylic acid transport"/>
    <property type="evidence" value="ECO:0007669"/>
    <property type="project" value="TreeGrafter"/>
</dbReference>
<keyword evidence="6 7" id="KW-0472">Membrane</keyword>
<dbReference type="PANTHER" id="PTHR42865:SF7">
    <property type="entry name" value="PROTON_GLUTAMATE-ASPARTATE SYMPORTER"/>
    <property type="match status" value="1"/>
</dbReference>
<feature type="transmembrane region" description="Helical" evidence="7">
    <location>
        <begin position="218"/>
        <end position="245"/>
    </location>
</feature>
<dbReference type="AlphaFoldDB" id="A0A1L9BKK2"/>
<feature type="transmembrane region" description="Helical" evidence="7">
    <location>
        <begin position="339"/>
        <end position="367"/>
    </location>
</feature>
<dbReference type="GO" id="GO:0015293">
    <property type="term" value="F:symporter activity"/>
    <property type="evidence" value="ECO:0007669"/>
    <property type="project" value="UniProtKB-KW"/>
</dbReference>
<protein>
    <submittedName>
        <fullName evidence="8">Dicarboxylate/amino acid:cation symporter</fullName>
    </submittedName>
</protein>
<keyword evidence="5 7" id="KW-1133">Transmembrane helix</keyword>
<keyword evidence="4 7" id="KW-0812">Transmembrane</keyword>
<feature type="transmembrane region" description="Helical" evidence="7">
    <location>
        <begin position="81"/>
        <end position="100"/>
    </location>
</feature>
<evidence type="ECO:0000256" key="2">
    <source>
        <dbReference type="ARBA" id="ARBA00022448"/>
    </source>
</evidence>
<evidence type="ECO:0000256" key="3">
    <source>
        <dbReference type="ARBA" id="ARBA00022475"/>
    </source>
</evidence>
<dbReference type="PRINTS" id="PR00173">
    <property type="entry name" value="EDTRNSPORT"/>
</dbReference>
<dbReference type="InterPro" id="IPR036458">
    <property type="entry name" value="Na:dicarbo_symporter_sf"/>
</dbReference>
<evidence type="ECO:0000256" key="5">
    <source>
        <dbReference type="ARBA" id="ARBA00022989"/>
    </source>
</evidence>
<dbReference type="InterPro" id="IPR001991">
    <property type="entry name" value="Na-dicarboxylate_symporter"/>
</dbReference>
<keyword evidence="2" id="KW-0813">Transport</keyword>
<gene>
    <name evidence="8" type="ORF">BON30_06525</name>
</gene>
<dbReference type="EMBL" id="MPIN01000001">
    <property type="protein sequence ID" value="OJH42822.1"/>
    <property type="molecule type" value="Genomic_DNA"/>
</dbReference>
<dbReference type="Gene3D" id="1.10.3860.10">
    <property type="entry name" value="Sodium:dicarboxylate symporter"/>
    <property type="match status" value="1"/>
</dbReference>
<feature type="transmembrane region" description="Helical" evidence="7">
    <location>
        <begin position="185"/>
        <end position="212"/>
    </location>
</feature>
<proteinExistence type="predicted"/>
<dbReference type="STRING" id="83449.BON30_06525"/>
<evidence type="ECO:0000256" key="6">
    <source>
        <dbReference type="ARBA" id="ARBA00023136"/>
    </source>
</evidence>
<dbReference type="RefSeq" id="WP_071896918.1">
    <property type="nucleotide sequence ID" value="NZ_MPIN01000001.1"/>
</dbReference>
<reference evidence="9" key="1">
    <citation type="submission" date="2016-11" db="EMBL/GenBank/DDBJ databases">
        <authorList>
            <person name="Shukria A."/>
            <person name="Stevens D.C."/>
        </authorList>
    </citation>
    <scope>NUCLEOTIDE SEQUENCE [LARGE SCALE GENOMIC DNA]</scope>
    <source>
        <strain evidence="9">Cbfe23</strain>
    </source>
</reference>
<reference evidence="8 9" key="2">
    <citation type="submission" date="2016-12" db="EMBL/GenBank/DDBJ databases">
        <title>Draft Genome Sequence of Cystobacter ferrugineus Strain Cbfe23.</title>
        <authorList>
            <person name="Akbar S."/>
            <person name="Dowd S.E."/>
            <person name="Stevens D.C."/>
        </authorList>
    </citation>
    <scope>NUCLEOTIDE SEQUENCE [LARGE SCALE GENOMIC DNA]</scope>
    <source>
        <strain evidence="8 9">Cbfe23</strain>
    </source>
</reference>
<sequence>MKQHQKMLLGIVIGTVAGIAANLLVGGAPWLDWVVTNVTSLVGQLFLRLLLMLVVPLLFAALVTGVCELDLRSIGRLGVRTLGYTVVISSIAVLIGLFLVNTLKPGTRLSEEAIAALVQKGSVVKAAPAPSADSVPGLILSMVPTNPIKAAADGDMIALIVFSLISGVGLMVTDTPGSRHLKETILGLYDVLMTLIDGVLRLAPIGVGALLFSVTARLGFGILVQVASFVGVVLLALGLHMFVVYSLSVRFLGGRNPIAFFRDCRLAIVTAFSTASSSATLPTALKVAEENLKLPRNVSRFVLTAGSAMNQNGTALFEGVTVLFLAQVFGVELSLANQAVVMFICVLAGIGTAGVPAGSIPVIAMILGMFKIPPEGLGLILGVDRFLDMCRTTLNVTGDLAAAVYVARGEPAPENQTPPVPARSESSVS</sequence>
<dbReference type="OrthoDB" id="9766690at2"/>
<dbReference type="PANTHER" id="PTHR42865">
    <property type="entry name" value="PROTON/GLUTAMATE-ASPARTATE SYMPORTER"/>
    <property type="match status" value="1"/>
</dbReference>
<dbReference type="SUPFAM" id="SSF118215">
    <property type="entry name" value="Proton glutamate symport protein"/>
    <property type="match status" value="1"/>
</dbReference>
<evidence type="ECO:0000313" key="8">
    <source>
        <dbReference type="EMBL" id="OJH42822.1"/>
    </source>
</evidence>
<keyword evidence="9" id="KW-1185">Reference proteome</keyword>
<feature type="transmembrane region" description="Helical" evidence="7">
    <location>
        <begin position="156"/>
        <end position="173"/>
    </location>
</feature>
<evidence type="ECO:0000256" key="4">
    <source>
        <dbReference type="ARBA" id="ARBA00022692"/>
    </source>
</evidence>
<evidence type="ECO:0000256" key="7">
    <source>
        <dbReference type="SAM" id="Phobius"/>
    </source>
</evidence>
<evidence type="ECO:0000256" key="1">
    <source>
        <dbReference type="ARBA" id="ARBA00004651"/>
    </source>
</evidence>
<name>A0A1L9BKK2_9BACT</name>
<feature type="transmembrane region" description="Helical" evidence="7">
    <location>
        <begin position="7"/>
        <end position="25"/>
    </location>
</feature>
<dbReference type="GO" id="GO:0005886">
    <property type="term" value="C:plasma membrane"/>
    <property type="evidence" value="ECO:0007669"/>
    <property type="project" value="UniProtKB-SubCell"/>
</dbReference>
<evidence type="ECO:0000313" key="9">
    <source>
        <dbReference type="Proteomes" id="UP000182229"/>
    </source>
</evidence>